<dbReference type="AlphaFoldDB" id="A0A0M8ZSR1"/>
<keyword evidence="1" id="KW-0812">Transmembrane</keyword>
<keyword evidence="1" id="KW-1133">Transmembrane helix</keyword>
<dbReference type="Proteomes" id="UP000053105">
    <property type="component" value="Unassembled WGS sequence"/>
</dbReference>
<evidence type="ECO:0000313" key="2">
    <source>
        <dbReference type="EMBL" id="KOX69216.1"/>
    </source>
</evidence>
<organism evidence="2 3">
    <name type="scientific">Melipona quadrifasciata</name>
    <dbReference type="NCBI Taxonomy" id="166423"/>
    <lineage>
        <taxon>Eukaryota</taxon>
        <taxon>Metazoa</taxon>
        <taxon>Ecdysozoa</taxon>
        <taxon>Arthropoda</taxon>
        <taxon>Hexapoda</taxon>
        <taxon>Insecta</taxon>
        <taxon>Pterygota</taxon>
        <taxon>Neoptera</taxon>
        <taxon>Endopterygota</taxon>
        <taxon>Hymenoptera</taxon>
        <taxon>Apocrita</taxon>
        <taxon>Aculeata</taxon>
        <taxon>Apoidea</taxon>
        <taxon>Anthophila</taxon>
        <taxon>Apidae</taxon>
        <taxon>Melipona</taxon>
    </lineage>
</organism>
<evidence type="ECO:0000256" key="1">
    <source>
        <dbReference type="SAM" id="Phobius"/>
    </source>
</evidence>
<gene>
    <name evidence="2" type="ORF">WN51_06636</name>
</gene>
<keyword evidence="1" id="KW-0472">Membrane</keyword>
<protein>
    <submittedName>
        <fullName evidence="2">Uncharacterized protein</fullName>
    </submittedName>
</protein>
<name>A0A0M8ZSR1_9HYME</name>
<reference evidence="2 3" key="1">
    <citation type="submission" date="2015-07" db="EMBL/GenBank/DDBJ databases">
        <title>The genome of Melipona quadrifasciata.</title>
        <authorList>
            <person name="Pan H."/>
            <person name="Kapheim K."/>
        </authorList>
    </citation>
    <scope>NUCLEOTIDE SEQUENCE [LARGE SCALE GENOMIC DNA]</scope>
    <source>
        <strain evidence="2">0111107301</strain>
        <tissue evidence="2">Whole body</tissue>
    </source>
</reference>
<keyword evidence="3" id="KW-1185">Reference proteome</keyword>
<dbReference type="OrthoDB" id="8964326at2759"/>
<sequence>MESDTAADWSSARKGSLETSVPRKFRKDSCRTTEGATLNWAMCALCVVSLAVSGLLVYREIGLESRIANLEARCQIQQPSDVLIQRLKREVQEEMKVHRPAFQPDVFRSKRDVPECNCPPATKNSISMLNLAKLALASRVKDVQRSKRRFSAITTLAWMESPLASWPSFYNRQASCTYLQGAARLHSESRVTVVAVRKRRSRKGGEGEEPTLEDVKLDQIQFGGGRMFVDAMDVVSRRVASFIRRAARRRADTIEYPCDRDRYSLEALFSQREGPRWTTLISSISYSRISQLSNSSIGLSGKEN</sequence>
<feature type="transmembrane region" description="Helical" evidence="1">
    <location>
        <begin position="38"/>
        <end position="58"/>
    </location>
</feature>
<dbReference type="EMBL" id="KQ435897">
    <property type="protein sequence ID" value="KOX69216.1"/>
    <property type="molecule type" value="Genomic_DNA"/>
</dbReference>
<proteinExistence type="predicted"/>
<accession>A0A0M8ZSR1</accession>
<evidence type="ECO:0000313" key="3">
    <source>
        <dbReference type="Proteomes" id="UP000053105"/>
    </source>
</evidence>